<dbReference type="Gene3D" id="3.40.50.1820">
    <property type="entry name" value="alpha/beta hydrolase"/>
    <property type="match status" value="1"/>
</dbReference>
<keyword evidence="5" id="KW-1185">Reference proteome</keyword>
<name>A0A0R2FCK0_9LACO</name>
<dbReference type="GO" id="GO:0008236">
    <property type="term" value="F:serine-type peptidase activity"/>
    <property type="evidence" value="ECO:0007669"/>
    <property type="project" value="InterPro"/>
</dbReference>
<dbReference type="EMBL" id="AYZM01000038">
    <property type="protein sequence ID" value="KRN26257.1"/>
    <property type="molecule type" value="Genomic_DNA"/>
</dbReference>
<dbReference type="PATRIC" id="fig|1423804.4.peg.2517"/>
<keyword evidence="1" id="KW-0732">Signal</keyword>
<feature type="compositionally biased region" description="Low complexity" evidence="2">
    <location>
        <begin position="7"/>
        <end position="38"/>
    </location>
</feature>
<sequence>MLGLGLAACSTTQSKSSASSSSSGNSAKKTSQTTMTKTSTDDSKADGSLKTVLSETKSKFKQLSYKDTKTGVTLKYNLYVPENYNKNKAYPLVSFIHDDSVTGKSTVSGLTQGYGGVIWATPSEQAKHASFVVDPVFSTSTVSGGMGQSGSAVVKKQVQTYLDLLKSLEKQYNIDQNRLYGTGQSMGGMTMFYLNSHYPKLFAATLYVSSQWDVKQLAALKHQKFFYIVAGGDSTAVSGQNSLIKYLKQSNVAYTHRTLSATASAKTKNQVINQMLAKKANANFITWTSGSVLTNSQQAMEHMASFDYGYTVPSVRDWLFNQRK</sequence>
<evidence type="ECO:0000256" key="2">
    <source>
        <dbReference type="SAM" id="MobiDB-lite"/>
    </source>
</evidence>
<dbReference type="AlphaFoldDB" id="A0A0R2FCK0"/>
<dbReference type="InterPro" id="IPR001375">
    <property type="entry name" value="Peptidase_S9_cat"/>
</dbReference>
<evidence type="ECO:0000256" key="1">
    <source>
        <dbReference type="ARBA" id="ARBA00022729"/>
    </source>
</evidence>
<feature type="domain" description="Peptidase S9 prolyl oligopeptidase catalytic" evidence="3">
    <location>
        <begin position="157"/>
        <end position="223"/>
    </location>
</feature>
<dbReference type="Pfam" id="PF00326">
    <property type="entry name" value="Peptidase_S9"/>
    <property type="match status" value="1"/>
</dbReference>
<gene>
    <name evidence="4" type="ORF">FD14_GL002324</name>
</gene>
<evidence type="ECO:0000313" key="5">
    <source>
        <dbReference type="Proteomes" id="UP000051442"/>
    </source>
</evidence>
<dbReference type="GO" id="GO:0006508">
    <property type="term" value="P:proteolysis"/>
    <property type="evidence" value="ECO:0007669"/>
    <property type="project" value="InterPro"/>
</dbReference>
<dbReference type="STRING" id="1423804.FD14_GL002324"/>
<dbReference type="SUPFAM" id="SSF53474">
    <property type="entry name" value="alpha/beta-Hydrolases"/>
    <property type="match status" value="1"/>
</dbReference>
<reference evidence="4 5" key="1">
    <citation type="journal article" date="2015" name="Genome Announc.">
        <title>Expanding the biotechnology potential of lactobacilli through comparative genomics of 213 strains and associated genera.</title>
        <authorList>
            <person name="Sun Z."/>
            <person name="Harris H.M."/>
            <person name="McCann A."/>
            <person name="Guo C."/>
            <person name="Argimon S."/>
            <person name="Zhang W."/>
            <person name="Yang X."/>
            <person name="Jeffery I.B."/>
            <person name="Cooney J.C."/>
            <person name="Kagawa T.F."/>
            <person name="Liu W."/>
            <person name="Song Y."/>
            <person name="Salvetti E."/>
            <person name="Wrobel A."/>
            <person name="Rasinkangas P."/>
            <person name="Parkhill J."/>
            <person name="Rea M.C."/>
            <person name="O'Sullivan O."/>
            <person name="Ritari J."/>
            <person name="Douillard F.P."/>
            <person name="Paul Ross R."/>
            <person name="Yang R."/>
            <person name="Briner A.E."/>
            <person name="Felis G.E."/>
            <person name="de Vos W.M."/>
            <person name="Barrangou R."/>
            <person name="Klaenhammer T.R."/>
            <person name="Caufield P.W."/>
            <person name="Cui Y."/>
            <person name="Zhang H."/>
            <person name="O'Toole P.W."/>
        </authorList>
    </citation>
    <scope>NUCLEOTIDE SEQUENCE [LARGE SCALE GENOMIC DNA]</scope>
    <source>
        <strain evidence="4 5">DSM 23365</strain>
    </source>
</reference>
<dbReference type="PANTHER" id="PTHR43037:SF1">
    <property type="entry name" value="BLL1128 PROTEIN"/>
    <property type="match status" value="1"/>
</dbReference>
<protein>
    <recommendedName>
        <fullName evidence="3">Peptidase S9 prolyl oligopeptidase catalytic domain-containing protein</fullName>
    </recommendedName>
</protein>
<proteinExistence type="predicted"/>
<dbReference type="InterPro" id="IPR050955">
    <property type="entry name" value="Plant_Biomass_Hydrol_Est"/>
</dbReference>
<organism evidence="4 5">
    <name type="scientific">Secundilactobacillus similis DSM 23365 = JCM 2765</name>
    <dbReference type="NCBI Taxonomy" id="1423804"/>
    <lineage>
        <taxon>Bacteria</taxon>
        <taxon>Bacillati</taxon>
        <taxon>Bacillota</taxon>
        <taxon>Bacilli</taxon>
        <taxon>Lactobacillales</taxon>
        <taxon>Lactobacillaceae</taxon>
        <taxon>Secundilactobacillus</taxon>
    </lineage>
</organism>
<dbReference type="Proteomes" id="UP000051442">
    <property type="component" value="Unassembled WGS sequence"/>
</dbReference>
<comment type="caution">
    <text evidence="4">The sequence shown here is derived from an EMBL/GenBank/DDBJ whole genome shotgun (WGS) entry which is preliminary data.</text>
</comment>
<feature type="region of interest" description="Disordered" evidence="2">
    <location>
        <begin position="1"/>
        <end position="48"/>
    </location>
</feature>
<evidence type="ECO:0000259" key="3">
    <source>
        <dbReference type="Pfam" id="PF00326"/>
    </source>
</evidence>
<dbReference type="InterPro" id="IPR029058">
    <property type="entry name" value="AB_hydrolase_fold"/>
</dbReference>
<accession>A0A0R2FCK0</accession>
<evidence type="ECO:0000313" key="4">
    <source>
        <dbReference type="EMBL" id="KRN26257.1"/>
    </source>
</evidence>
<dbReference type="PANTHER" id="PTHR43037">
    <property type="entry name" value="UNNAMED PRODUCT-RELATED"/>
    <property type="match status" value="1"/>
</dbReference>